<name>A0A755RZ94_SALER</name>
<accession>A0A755RZ94</accession>
<proteinExistence type="predicted"/>
<sequence>MTSRTSEAENTTTGTHDRVEFVGVPVGHHAQPDNFNLERFEYQVTLPDTESGTIAAGLVTGPACRAGLPGFSASRCVRHSLYIQETLVSAAHLFLFLRRLFDITYLQFLIFSINLNYNI</sequence>
<dbReference type="EMBL" id="DAAWWD010000025">
    <property type="protein sequence ID" value="HAF9623419.1"/>
    <property type="molecule type" value="Genomic_DNA"/>
</dbReference>
<evidence type="ECO:0000313" key="1">
    <source>
        <dbReference type="EMBL" id="HAF9623419.1"/>
    </source>
</evidence>
<comment type="caution">
    <text evidence="1">The sequence shown here is derived from an EMBL/GenBank/DDBJ whole genome shotgun (WGS) entry which is preliminary data.</text>
</comment>
<gene>
    <name evidence="1" type="ORF">G8P07_004342</name>
</gene>
<organism evidence="1">
    <name type="scientific">Salmonella enterica</name>
    <name type="common">Salmonella choleraesuis</name>
    <dbReference type="NCBI Taxonomy" id="28901"/>
    <lineage>
        <taxon>Bacteria</taxon>
        <taxon>Pseudomonadati</taxon>
        <taxon>Pseudomonadota</taxon>
        <taxon>Gammaproteobacteria</taxon>
        <taxon>Enterobacterales</taxon>
        <taxon>Enterobacteriaceae</taxon>
        <taxon>Salmonella</taxon>
    </lineage>
</organism>
<protein>
    <submittedName>
        <fullName evidence="1">Uncharacterized protein</fullName>
    </submittedName>
</protein>
<dbReference type="AlphaFoldDB" id="A0A755RZ94"/>
<reference evidence="1" key="2">
    <citation type="submission" date="2020-02" db="EMBL/GenBank/DDBJ databases">
        <authorList>
            <consortium name="NCBI Pathogen Detection Project"/>
        </authorList>
    </citation>
    <scope>NUCLEOTIDE SEQUENCE</scope>
    <source>
        <strain evidence="1">MA.S/19990610</strain>
    </source>
</reference>
<reference evidence="1" key="1">
    <citation type="journal article" date="2018" name="Genome Biol.">
        <title>SKESA: strategic k-mer extension for scrupulous assemblies.</title>
        <authorList>
            <person name="Souvorov A."/>
            <person name="Agarwala R."/>
            <person name="Lipman D.J."/>
        </authorList>
    </citation>
    <scope>NUCLEOTIDE SEQUENCE</scope>
    <source>
        <strain evidence="1">MA.S/19990610</strain>
    </source>
</reference>